<sequence>MDEQNIPMPTEEEKTLAIARLLSEGLSAPQGLRRSLSEVLHTVGLRPLFWGVGDCLFLSALALSLCLIPMAAAAQQGRLAPVLFLLSPALYASLQLFTAWKEGQSGTLEWKRTCRVSFRAMTALRMLVFGSMSVVICVPVDGLLWALTHGAPSLLWMFGLSCSSLFLYGALSLLFQRLRRLPGLLAAPAAWAVLGAVPLCSERAAAWLTQLPTAVFFLLAAAGLALYLLELRRYCLHQTEGGSAYAFS</sequence>
<feature type="transmembrane region" description="Helical" evidence="1">
    <location>
        <begin position="48"/>
        <end position="73"/>
    </location>
</feature>
<gene>
    <name evidence="2" type="ORF">H8790_10750</name>
</gene>
<feature type="transmembrane region" description="Helical" evidence="1">
    <location>
        <begin position="79"/>
        <end position="100"/>
    </location>
</feature>
<keyword evidence="1" id="KW-0812">Transmembrane</keyword>
<feature type="transmembrane region" description="Helical" evidence="1">
    <location>
        <begin position="121"/>
        <end position="147"/>
    </location>
</feature>
<dbReference type="RefSeq" id="WP_187332499.1">
    <property type="nucleotide sequence ID" value="NZ_CP060490.1"/>
</dbReference>
<dbReference type="AlphaFoldDB" id="A0A7G9B2Y8"/>
<feature type="transmembrane region" description="Helical" evidence="1">
    <location>
        <begin position="205"/>
        <end position="229"/>
    </location>
</feature>
<reference evidence="2 3" key="1">
    <citation type="submission" date="2020-08" db="EMBL/GenBank/DDBJ databases">
        <authorList>
            <person name="Liu C."/>
            <person name="Sun Q."/>
        </authorList>
    </citation>
    <scope>NUCLEOTIDE SEQUENCE [LARGE SCALE GENOMIC DNA]</scope>
    <source>
        <strain evidence="2 3">NSJ-62</strain>
    </source>
</reference>
<feature type="transmembrane region" description="Helical" evidence="1">
    <location>
        <begin position="181"/>
        <end position="199"/>
    </location>
</feature>
<dbReference type="Proteomes" id="UP000515960">
    <property type="component" value="Chromosome"/>
</dbReference>
<feature type="transmembrane region" description="Helical" evidence="1">
    <location>
        <begin position="153"/>
        <end position="174"/>
    </location>
</feature>
<keyword evidence="1" id="KW-0472">Membrane</keyword>
<evidence type="ECO:0000313" key="3">
    <source>
        <dbReference type="Proteomes" id="UP000515960"/>
    </source>
</evidence>
<dbReference type="KEGG" id="ohi:H8790_10750"/>
<proteinExistence type="predicted"/>
<evidence type="ECO:0000313" key="2">
    <source>
        <dbReference type="EMBL" id="QNL43919.1"/>
    </source>
</evidence>
<name>A0A7G9B2Y8_9FIRM</name>
<accession>A0A7G9B2Y8</accession>
<evidence type="ECO:0000256" key="1">
    <source>
        <dbReference type="SAM" id="Phobius"/>
    </source>
</evidence>
<protein>
    <submittedName>
        <fullName evidence="2">Uncharacterized protein</fullName>
    </submittedName>
</protein>
<dbReference type="EMBL" id="CP060490">
    <property type="protein sequence ID" value="QNL43919.1"/>
    <property type="molecule type" value="Genomic_DNA"/>
</dbReference>
<organism evidence="2 3">
    <name type="scientific">Oscillibacter hominis</name>
    <dbReference type="NCBI Taxonomy" id="2763056"/>
    <lineage>
        <taxon>Bacteria</taxon>
        <taxon>Bacillati</taxon>
        <taxon>Bacillota</taxon>
        <taxon>Clostridia</taxon>
        <taxon>Eubacteriales</taxon>
        <taxon>Oscillospiraceae</taxon>
        <taxon>Oscillibacter</taxon>
    </lineage>
</organism>
<keyword evidence="1" id="KW-1133">Transmembrane helix</keyword>
<keyword evidence="3" id="KW-1185">Reference proteome</keyword>